<dbReference type="Gene3D" id="3.40.1740.10">
    <property type="entry name" value="VC0467-like"/>
    <property type="match status" value="1"/>
</dbReference>
<dbReference type="PANTHER" id="PTHR46065">
    <property type="entry name" value="E3 UBIQUITIN-PROTEIN LIGASE MARCH 2/3 FAMILY MEMBER"/>
    <property type="match status" value="1"/>
</dbReference>
<dbReference type="InterPro" id="IPR003774">
    <property type="entry name" value="AlgH-like"/>
</dbReference>
<feature type="compositionally biased region" description="Low complexity" evidence="10">
    <location>
        <begin position="1"/>
        <end position="13"/>
    </location>
</feature>
<comment type="subcellular location">
    <subcellularLocation>
        <location evidence="1">Membrane</location>
        <topology evidence="1">Multi-pass membrane protein</topology>
    </subcellularLocation>
</comment>
<organism evidence="12 13">
    <name type="scientific">Prorocentrum cordatum</name>
    <dbReference type="NCBI Taxonomy" id="2364126"/>
    <lineage>
        <taxon>Eukaryota</taxon>
        <taxon>Sar</taxon>
        <taxon>Alveolata</taxon>
        <taxon>Dinophyceae</taxon>
        <taxon>Prorocentrales</taxon>
        <taxon>Prorocentraceae</taxon>
        <taxon>Prorocentrum</taxon>
    </lineage>
</organism>
<keyword evidence="8" id="KW-1133">Transmembrane helix</keyword>
<dbReference type="SUPFAM" id="SSF143456">
    <property type="entry name" value="VC0467-like"/>
    <property type="match status" value="1"/>
</dbReference>
<dbReference type="Gene3D" id="3.30.40.10">
    <property type="entry name" value="Zinc/RING finger domain, C3HC4 (zinc finger)"/>
    <property type="match status" value="1"/>
</dbReference>
<accession>A0ABN9S1A4</accession>
<keyword evidence="4" id="KW-0479">Metal-binding</keyword>
<keyword evidence="13" id="KW-1185">Reference proteome</keyword>
<feature type="domain" description="RING-CH-type" evidence="11">
    <location>
        <begin position="21"/>
        <end position="91"/>
    </location>
</feature>
<evidence type="ECO:0000256" key="8">
    <source>
        <dbReference type="ARBA" id="ARBA00022989"/>
    </source>
</evidence>
<sequence length="363" mass="39393">QLAPARAPEAGPRPARPAPPRAAEPGATCRICLQGDVPQDELLAPCACQGSAKWVHAGCLREWQRTVLRGPISAFDRVTTCDICRQRFRCGVPPALQLRLAGSFLGRALVNLPLLLAIPFCWTVATGSYAWLSGQLQPGVVGLGVGSLLVATDRIRTGIFARSVVLLVEHSAWGAKDWAHHHQPPHERQRPHCPLPRGPRAQEHLRRSPLHGDVWADDAGAVQVLDGVWWRETGSGSAHAPGEFPRESGGPLLRLRGFAGWAPRQLEGEVRRGAWRVVNGSQELVFGDPASLWQRLAGAAGDRDAAALGTGVDDAEDAWPSACAVASERCAENVEEAEDELDRMEDPQSWAYAERHLDQQEES</sequence>
<evidence type="ECO:0000256" key="3">
    <source>
        <dbReference type="ARBA" id="ARBA00022692"/>
    </source>
</evidence>
<dbReference type="InterPro" id="IPR011016">
    <property type="entry name" value="Znf_RING-CH"/>
</dbReference>
<dbReference type="CDD" id="cd16495">
    <property type="entry name" value="RING_CH-C4HC3_MARCH"/>
    <property type="match status" value="1"/>
</dbReference>
<protein>
    <recommendedName>
        <fullName evidence="11">RING-CH-type domain-containing protein</fullName>
    </recommendedName>
</protein>
<dbReference type="Pfam" id="PF02622">
    <property type="entry name" value="DUF179"/>
    <property type="match status" value="1"/>
</dbReference>
<evidence type="ECO:0000256" key="9">
    <source>
        <dbReference type="ARBA" id="ARBA00023136"/>
    </source>
</evidence>
<gene>
    <name evidence="12" type="ORF">PCOR1329_LOCUS25610</name>
</gene>
<dbReference type="SUPFAM" id="SSF57850">
    <property type="entry name" value="RING/U-box"/>
    <property type="match status" value="1"/>
</dbReference>
<dbReference type="Pfam" id="PF12906">
    <property type="entry name" value="RINGv"/>
    <property type="match status" value="1"/>
</dbReference>
<keyword evidence="9" id="KW-0472">Membrane</keyword>
<evidence type="ECO:0000256" key="10">
    <source>
        <dbReference type="SAM" id="MobiDB-lite"/>
    </source>
</evidence>
<dbReference type="PROSITE" id="PS51292">
    <property type="entry name" value="ZF_RING_CH"/>
    <property type="match status" value="1"/>
</dbReference>
<evidence type="ECO:0000256" key="4">
    <source>
        <dbReference type="ARBA" id="ARBA00022723"/>
    </source>
</evidence>
<evidence type="ECO:0000256" key="2">
    <source>
        <dbReference type="ARBA" id="ARBA00022679"/>
    </source>
</evidence>
<comment type="caution">
    <text evidence="12">The sequence shown here is derived from an EMBL/GenBank/DDBJ whole genome shotgun (WGS) entry which is preliminary data.</text>
</comment>
<evidence type="ECO:0000256" key="5">
    <source>
        <dbReference type="ARBA" id="ARBA00022771"/>
    </source>
</evidence>
<dbReference type="Proteomes" id="UP001189429">
    <property type="component" value="Unassembled WGS sequence"/>
</dbReference>
<evidence type="ECO:0000256" key="7">
    <source>
        <dbReference type="ARBA" id="ARBA00022833"/>
    </source>
</evidence>
<proteinExistence type="predicted"/>
<evidence type="ECO:0000259" key="11">
    <source>
        <dbReference type="PROSITE" id="PS51292"/>
    </source>
</evidence>
<feature type="compositionally biased region" description="Basic and acidic residues" evidence="10">
    <location>
        <begin position="179"/>
        <end position="190"/>
    </location>
</feature>
<keyword evidence="3" id="KW-0812">Transmembrane</keyword>
<dbReference type="InterPro" id="IPR013083">
    <property type="entry name" value="Znf_RING/FYVE/PHD"/>
</dbReference>
<dbReference type="SMART" id="SM00744">
    <property type="entry name" value="RINGv"/>
    <property type="match status" value="1"/>
</dbReference>
<evidence type="ECO:0000313" key="13">
    <source>
        <dbReference type="Proteomes" id="UP001189429"/>
    </source>
</evidence>
<evidence type="ECO:0000256" key="6">
    <source>
        <dbReference type="ARBA" id="ARBA00022786"/>
    </source>
</evidence>
<keyword evidence="7" id="KW-0862">Zinc</keyword>
<feature type="region of interest" description="Disordered" evidence="10">
    <location>
        <begin position="1"/>
        <end position="23"/>
    </location>
</feature>
<keyword evidence="5" id="KW-0863">Zinc-finger</keyword>
<reference evidence="12" key="1">
    <citation type="submission" date="2023-10" db="EMBL/GenBank/DDBJ databases">
        <authorList>
            <person name="Chen Y."/>
            <person name="Shah S."/>
            <person name="Dougan E. K."/>
            <person name="Thang M."/>
            <person name="Chan C."/>
        </authorList>
    </citation>
    <scope>NUCLEOTIDE SEQUENCE [LARGE SCALE GENOMIC DNA]</scope>
</reference>
<keyword evidence="6" id="KW-0833">Ubl conjugation pathway</keyword>
<dbReference type="PANTHER" id="PTHR46065:SF3">
    <property type="entry name" value="FI20425P1"/>
    <property type="match status" value="1"/>
</dbReference>
<dbReference type="EMBL" id="CAUYUJ010008969">
    <property type="protein sequence ID" value="CAK0825493.1"/>
    <property type="molecule type" value="Genomic_DNA"/>
</dbReference>
<evidence type="ECO:0000313" key="12">
    <source>
        <dbReference type="EMBL" id="CAK0825493.1"/>
    </source>
</evidence>
<keyword evidence="2" id="KW-0808">Transferase</keyword>
<feature type="non-terminal residue" evidence="12">
    <location>
        <position position="1"/>
    </location>
</feature>
<feature type="region of interest" description="Disordered" evidence="10">
    <location>
        <begin position="179"/>
        <end position="203"/>
    </location>
</feature>
<evidence type="ECO:0000256" key="1">
    <source>
        <dbReference type="ARBA" id="ARBA00004141"/>
    </source>
</evidence>
<name>A0ABN9S1A4_9DINO</name>